<proteinExistence type="predicted"/>
<gene>
    <name evidence="1" type="ORF">QRT04_12790</name>
</gene>
<name>A0ABT7SJS8_9CELL</name>
<organism evidence="1 2">
    <name type="scientific">Cellulomonas alba</name>
    <dbReference type="NCBI Taxonomy" id="3053467"/>
    <lineage>
        <taxon>Bacteria</taxon>
        <taxon>Bacillati</taxon>
        <taxon>Actinomycetota</taxon>
        <taxon>Actinomycetes</taxon>
        <taxon>Micrococcales</taxon>
        <taxon>Cellulomonadaceae</taxon>
        <taxon>Cellulomonas</taxon>
    </lineage>
</organism>
<sequence>MLGIDFSRPLRAKERSAFEYRRDRLAGAFGRSVVSAAEALDRFGSLRRGLTLRNEFVCLDAPIDENAASDRRAPRRELRPSATRVSTSQGVALRLYLAGLAIAQMTTPPGHRARLPQLEIASFESERGWTDVIASGAISSGRGATHSSARDKKARSVRAALDTLSEAGLVELPGDPGRRGRHEGFTLLHEAGRQLSGDRRPYVVPRLRESSTFAVPAGFITNGWIHVLEDSEITLLLMVACGLHALRPDPDSDVREGEVAIPAWARLRHYGIHRDPFSAARKTLDWYGLLHVREIDRHDDGRAENEDARLHRLALKPDGFDADALTSVRAAIDAQLAR</sequence>
<dbReference type="RefSeq" id="WP_289455817.1">
    <property type="nucleotide sequence ID" value="NZ_JAUCGQ010000002.1"/>
</dbReference>
<evidence type="ECO:0000313" key="1">
    <source>
        <dbReference type="EMBL" id="MDM7855809.1"/>
    </source>
</evidence>
<dbReference type="Proteomes" id="UP001529338">
    <property type="component" value="Unassembled WGS sequence"/>
</dbReference>
<evidence type="ECO:0000313" key="2">
    <source>
        <dbReference type="Proteomes" id="UP001529338"/>
    </source>
</evidence>
<reference evidence="1 2" key="1">
    <citation type="submission" date="2023-06" db="EMBL/GenBank/DDBJ databases">
        <title>Cellulomonas sp. MW4 Whole genome sequence.</title>
        <authorList>
            <person name="Park S."/>
        </authorList>
    </citation>
    <scope>NUCLEOTIDE SEQUENCE [LARGE SCALE GENOMIC DNA]</scope>
    <source>
        <strain evidence="1 2">MW4</strain>
    </source>
</reference>
<dbReference type="EMBL" id="JAUCGQ010000002">
    <property type="protein sequence ID" value="MDM7855809.1"/>
    <property type="molecule type" value="Genomic_DNA"/>
</dbReference>
<accession>A0ABT7SJS8</accession>
<keyword evidence="2" id="KW-1185">Reference proteome</keyword>
<comment type="caution">
    <text evidence="1">The sequence shown here is derived from an EMBL/GenBank/DDBJ whole genome shotgun (WGS) entry which is preliminary data.</text>
</comment>
<protein>
    <submittedName>
        <fullName evidence="1">Uncharacterized protein</fullName>
    </submittedName>
</protein>